<proteinExistence type="predicted"/>
<keyword evidence="8 11" id="KW-0456">Lyase</keyword>
<evidence type="ECO:0000256" key="9">
    <source>
        <dbReference type="SAM" id="MobiDB-lite"/>
    </source>
</evidence>
<evidence type="ECO:0000313" key="12">
    <source>
        <dbReference type="Proteomes" id="UP001169760"/>
    </source>
</evidence>
<sequence length="427" mass="43201">MFNKILVAVGLLAASLSVHAATNRPSGYTTICKVGETCSVSQSTNVAFGASGQFVYKVLNGSFSCSVSTFGSDPIPSKSVKECSIPSNGSSSSGSSSSSSSSSSGSSSGGGCGSGGGSTVCLSASGSSNGINLSWSVSGSISSVQLYRDTDSNPSGRTRIASVSSSTTSFSDTGAASGTTYYYWVKYYVNGTAYNSGVASAVRGSSSSSSSSSSSTSSTSSSSGGKGSSCSSTGSQSVSSTIKVTSGTYDGGCKTFNPTSALGDGSQSESQKPAFRVENGATLKNVIIGNNGVDGIHVYNGGTLNNILWTNVGEDAMTVKSEGNVTVTNVEGYDGEDKFIQVNAVTNLKVSNCIVNKMGKFLRQNGGKTFAMSVSVDNCDISNMGEGIFRSDSPNATAVITNSRLRNAGDICIGSWKSCKSSNISSF</sequence>
<comment type="caution">
    <text evidence="11">The sequence shown here is derived from an EMBL/GenBank/DDBJ whole genome shotgun (WGS) entry which is preliminary data.</text>
</comment>
<dbReference type="EC" id="4.2.2.2" evidence="4"/>
<organism evidence="11 12">
    <name type="scientific">Saccharophagus degradans</name>
    <dbReference type="NCBI Taxonomy" id="86304"/>
    <lineage>
        <taxon>Bacteria</taxon>
        <taxon>Pseudomonadati</taxon>
        <taxon>Pseudomonadota</taxon>
        <taxon>Gammaproteobacteria</taxon>
        <taxon>Cellvibrionales</taxon>
        <taxon>Cellvibrionaceae</taxon>
        <taxon>Saccharophagus</taxon>
    </lineage>
</organism>
<dbReference type="PANTHER" id="PTHR33407:SF9">
    <property type="entry name" value="PECTATE LYASE F-RELATED"/>
    <property type="match status" value="1"/>
</dbReference>
<feature type="region of interest" description="Disordered" evidence="9">
    <location>
        <begin position="72"/>
        <end position="110"/>
    </location>
</feature>
<dbReference type="InterPro" id="IPR004898">
    <property type="entry name" value="Pectate_lyase_PlyH/PlyE-like"/>
</dbReference>
<accession>A0AAW7X281</accession>
<keyword evidence="7" id="KW-0106">Calcium</keyword>
<evidence type="ECO:0000256" key="10">
    <source>
        <dbReference type="SAM" id="SignalP"/>
    </source>
</evidence>
<evidence type="ECO:0000313" key="11">
    <source>
        <dbReference type="EMBL" id="MDO6421619.1"/>
    </source>
</evidence>
<keyword evidence="6 10" id="KW-0732">Signal</keyword>
<feature type="chain" id="PRO_5043723331" description="pectate lyase" evidence="10">
    <location>
        <begin position="21"/>
        <end position="427"/>
    </location>
</feature>
<dbReference type="PANTHER" id="PTHR33407">
    <property type="entry name" value="PECTATE LYASE F-RELATED"/>
    <property type="match status" value="1"/>
</dbReference>
<comment type="cofactor">
    <cofactor evidence="2">
        <name>Ca(2+)</name>
        <dbReference type="ChEBI" id="CHEBI:29108"/>
    </cofactor>
</comment>
<keyword evidence="5" id="KW-0964">Secreted</keyword>
<dbReference type="Pfam" id="PF03211">
    <property type="entry name" value="Pectate_lyase"/>
    <property type="match status" value="1"/>
</dbReference>
<evidence type="ECO:0000256" key="5">
    <source>
        <dbReference type="ARBA" id="ARBA00022525"/>
    </source>
</evidence>
<dbReference type="GO" id="GO:0030570">
    <property type="term" value="F:pectate lyase activity"/>
    <property type="evidence" value="ECO:0007669"/>
    <property type="project" value="UniProtKB-EC"/>
</dbReference>
<protein>
    <recommendedName>
        <fullName evidence="4">pectate lyase</fullName>
        <ecNumber evidence="4">4.2.2.2</ecNumber>
    </recommendedName>
</protein>
<gene>
    <name evidence="11" type="ORF">Q4521_03955</name>
</gene>
<feature type="signal peptide" evidence="10">
    <location>
        <begin position="1"/>
        <end position="20"/>
    </location>
</feature>
<dbReference type="Proteomes" id="UP001169760">
    <property type="component" value="Unassembled WGS sequence"/>
</dbReference>
<evidence type="ECO:0000256" key="3">
    <source>
        <dbReference type="ARBA" id="ARBA00004613"/>
    </source>
</evidence>
<evidence type="ECO:0000256" key="6">
    <source>
        <dbReference type="ARBA" id="ARBA00022729"/>
    </source>
</evidence>
<reference evidence="11" key="1">
    <citation type="submission" date="2023-07" db="EMBL/GenBank/DDBJ databases">
        <title>Genome content predicts the carbon catabolic preferences of heterotrophic bacteria.</title>
        <authorList>
            <person name="Gralka M."/>
        </authorList>
    </citation>
    <scope>NUCLEOTIDE SEQUENCE</scope>
    <source>
        <strain evidence="11">I3M17_2</strain>
    </source>
</reference>
<comment type="catalytic activity">
    <reaction evidence="1">
        <text>Eliminative cleavage of (1-&gt;4)-alpha-D-galacturonan to give oligosaccharides with 4-deoxy-alpha-D-galact-4-enuronosyl groups at their non-reducing ends.</text>
        <dbReference type="EC" id="4.2.2.2"/>
    </reaction>
</comment>
<feature type="region of interest" description="Disordered" evidence="9">
    <location>
        <begin position="147"/>
        <end position="172"/>
    </location>
</feature>
<evidence type="ECO:0000256" key="4">
    <source>
        <dbReference type="ARBA" id="ARBA00012272"/>
    </source>
</evidence>
<dbReference type="RefSeq" id="WP_216063590.1">
    <property type="nucleotide sequence ID" value="NZ_CP123764.1"/>
</dbReference>
<name>A0AAW7X281_9GAMM</name>
<feature type="compositionally biased region" description="Low complexity" evidence="9">
    <location>
        <begin position="161"/>
        <end position="172"/>
    </location>
</feature>
<dbReference type="GO" id="GO:0005576">
    <property type="term" value="C:extracellular region"/>
    <property type="evidence" value="ECO:0007669"/>
    <property type="project" value="UniProtKB-SubCell"/>
</dbReference>
<evidence type="ECO:0000256" key="2">
    <source>
        <dbReference type="ARBA" id="ARBA00001913"/>
    </source>
</evidence>
<feature type="region of interest" description="Disordered" evidence="9">
    <location>
        <begin position="205"/>
        <end position="237"/>
    </location>
</feature>
<dbReference type="AlphaFoldDB" id="A0AAW7X281"/>
<evidence type="ECO:0000256" key="7">
    <source>
        <dbReference type="ARBA" id="ARBA00022837"/>
    </source>
</evidence>
<evidence type="ECO:0000256" key="8">
    <source>
        <dbReference type="ARBA" id="ARBA00023239"/>
    </source>
</evidence>
<comment type="subcellular location">
    <subcellularLocation>
        <location evidence="3">Secreted</location>
    </subcellularLocation>
</comment>
<evidence type="ECO:0000256" key="1">
    <source>
        <dbReference type="ARBA" id="ARBA00000695"/>
    </source>
</evidence>
<dbReference type="EMBL" id="JAUOPB010000002">
    <property type="protein sequence ID" value="MDO6421619.1"/>
    <property type="molecule type" value="Genomic_DNA"/>
</dbReference>
<feature type="compositionally biased region" description="Low complexity" evidence="9">
    <location>
        <begin position="89"/>
        <end position="106"/>
    </location>
</feature>